<proteinExistence type="predicted"/>
<organism evidence="2 3">
    <name type="scientific">Skermanella aerolata</name>
    <dbReference type="NCBI Taxonomy" id="393310"/>
    <lineage>
        <taxon>Bacteria</taxon>
        <taxon>Pseudomonadati</taxon>
        <taxon>Pseudomonadota</taxon>
        <taxon>Alphaproteobacteria</taxon>
        <taxon>Rhodospirillales</taxon>
        <taxon>Azospirillaceae</taxon>
        <taxon>Skermanella</taxon>
    </lineage>
</organism>
<comment type="caution">
    <text evidence="2">The sequence shown here is derived from an EMBL/GenBank/DDBJ whole genome shotgun (WGS) entry which is preliminary data.</text>
</comment>
<evidence type="ECO:0000256" key="1">
    <source>
        <dbReference type="SAM" id="MobiDB-lite"/>
    </source>
</evidence>
<dbReference type="Proteomes" id="UP000321523">
    <property type="component" value="Unassembled WGS sequence"/>
</dbReference>
<protein>
    <submittedName>
        <fullName evidence="2">Uncharacterized protein</fullName>
    </submittedName>
</protein>
<dbReference type="AlphaFoldDB" id="A0A512DI88"/>
<name>A0A512DI88_9PROT</name>
<accession>A0A512DI88</accession>
<gene>
    <name evidence="2" type="ORF">SAE02_03460</name>
</gene>
<feature type="compositionally biased region" description="Basic and acidic residues" evidence="1">
    <location>
        <begin position="10"/>
        <end position="20"/>
    </location>
</feature>
<evidence type="ECO:0000313" key="2">
    <source>
        <dbReference type="EMBL" id="GEO36198.1"/>
    </source>
</evidence>
<reference evidence="2 3" key="1">
    <citation type="submission" date="2019-07" db="EMBL/GenBank/DDBJ databases">
        <title>Whole genome shotgun sequence of Skermanella aerolata NBRC 106429.</title>
        <authorList>
            <person name="Hosoyama A."/>
            <person name="Uohara A."/>
            <person name="Ohji S."/>
            <person name="Ichikawa N."/>
        </authorList>
    </citation>
    <scope>NUCLEOTIDE SEQUENCE [LARGE SCALE GENOMIC DNA]</scope>
    <source>
        <strain evidence="2 3">NBRC 106429</strain>
    </source>
</reference>
<feature type="region of interest" description="Disordered" evidence="1">
    <location>
        <begin position="1"/>
        <end position="38"/>
    </location>
</feature>
<evidence type="ECO:0000313" key="3">
    <source>
        <dbReference type="Proteomes" id="UP000321523"/>
    </source>
</evidence>
<sequence>MRCIDDPDAESEKRPNKPDQRTGLGGMSVNDIGPKPADYGEQCLQGSPIAFRVDRAHEIGNDLPLYAQKVECIREVVTLAAGYENFVIVTQLRANIDDVLLTTSYNSRCDDHEHAALGRHPQR</sequence>
<dbReference type="EMBL" id="BJYZ01000002">
    <property type="protein sequence ID" value="GEO36198.1"/>
    <property type="molecule type" value="Genomic_DNA"/>
</dbReference>
<keyword evidence="3" id="KW-1185">Reference proteome</keyword>